<proteinExistence type="predicted"/>
<dbReference type="OrthoDB" id="25818at2759"/>
<comment type="caution">
    <text evidence="1">The sequence shown here is derived from an EMBL/GenBank/DDBJ whole genome shotgun (WGS) entry which is preliminary data.</text>
</comment>
<evidence type="ECO:0000313" key="1">
    <source>
        <dbReference type="EMBL" id="KAH7439332.1"/>
    </source>
</evidence>
<dbReference type="Pfam" id="PF00132">
    <property type="entry name" value="Hexapep"/>
    <property type="match status" value="1"/>
</dbReference>
<dbReference type="InterPro" id="IPR011004">
    <property type="entry name" value="Trimer_LpxA-like_sf"/>
</dbReference>
<protein>
    <submittedName>
        <fullName evidence="1">Uncharacterized protein</fullName>
    </submittedName>
</protein>
<organism evidence="1 2">
    <name type="scientific">Ceratopteris richardii</name>
    <name type="common">Triangle waterfern</name>
    <dbReference type="NCBI Taxonomy" id="49495"/>
    <lineage>
        <taxon>Eukaryota</taxon>
        <taxon>Viridiplantae</taxon>
        <taxon>Streptophyta</taxon>
        <taxon>Embryophyta</taxon>
        <taxon>Tracheophyta</taxon>
        <taxon>Polypodiopsida</taxon>
        <taxon>Polypodiidae</taxon>
        <taxon>Polypodiales</taxon>
        <taxon>Pteridineae</taxon>
        <taxon>Pteridaceae</taxon>
        <taxon>Parkerioideae</taxon>
        <taxon>Ceratopteris</taxon>
    </lineage>
</organism>
<dbReference type="PANTHER" id="PTHR43480:SF1">
    <property type="entry name" value="ACYL-[ACYL-CARRIER-PROTEIN]--UDP-N-ACETYLGLUCOSAMINE O-ACYLTRANSFERASE, MITOCHONDRIAL-RELATED"/>
    <property type="match status" value="1"/>
</dbReference>
<reference evidence="1" key="1">
    <citation type="submission" date="2021-08" db="EMBL/GenBank/DDBJ databases">
        <title>WGS assembly of Ceratopteris richardii.</title>
        <authorList>
            <person name="Marchant D.B."/>
            <person name="Chen G."/>
            <person name="Jenkins J."/>
            <person name="Shu S."/>
            <person name="Leebens-Mack J."/>
            <person name="Grimwood J."/>
            <person name="Schmutz J."/>
            <person name="Soltis P."/>
            <person name="Soltis D."/>
            <person name="Chen Z.-H."/>
        </authorList>
    </citation>
    <scope>NUCLEOTIDE SEQUENCE</scope>
    <source>
        <strain evidence="1">Whitten #5841</strain>
        <tissue evidence="1">Leaf</tissue>
    </source>
</reference>
<gene>
    <name evidence="1" type="ORF">KP509_04G056600</name>
</gene>
<evidence type="ECO:0000313" key="2">
    <source>
        <dbReference type="Proteomes" id="UP000825935"/>
    </source>
</evidence>
<keyword evidence="2" id="KW-1185">Reference proteome</keyword>
<accession>A0A8T2UVN2</accession>
<dbReference type="AlphaFoldDB" id="A0A8T2UVN2"/>
<dbReference type="InterPro" id="IPR010137">
    <property type="entry name" value="Lipid_A_LpxA"/>
</dbReference>
<name>A0A8T2UVN2_CERRI</name>
<dbReference type="GO" id="GO:0008780">
    <property type="term" value="F:acyl-[acyl-carrier-protein]-UDP-N-acetylglucosamine O-acyltransferase activity"/>
    <property type="evidence" value="ECO:0007669"/>
    <property type="project" value="InterPro"/>
</dbReference>
<dbReference type="Gene3D" id="2.160.10.10">
    <property type="entry name" value="Hexapeptide repeat proteins"/>
    <property type="match status" value="1"/>
</dbReference>
<dbReference type="PANTHER" id="PTHR43480">
    <property type="entry name" value="ACYL-[ACYL-CARRIER-PROTEIN]--UDP-N-ACETYLGLUCOSAMINE O-ACYLTRANSFERASE"/>
    <property type="match status" value="1"/>
</dbReference>
<dbReference type="InterPro" id="IPR001451">
    <property type="entry name" value="Hexapep"/>
</dbReference>
<dbReference type="Proteomes" id="UP000825935">
    <property type="component" value="Chromosome 4"/>
</dbReference>
<dbReference type="EMBL" id="CM035409">
    <property type="protein sequence ID" value="KAH7439332.1"/>
    <property type="molecule type" value="Genomic_DNA"/>
</dbReference>
<dbReference type="SUPFAM" id="SSF51161">
    <property type="entry name" value="Trimeric LpxA-like enzymes"/>
    <property type="match status" value="1"/>
</dbReference>
<sequence>MRSILHRFRSPSVSFCQPYTAPCSIPSRHFISTWKSVLQRFEDMSRVLDDENPKRNSNVLSSSIHPTAIVHQEAVIHEGVVIGPYCTVGPEVKLGKGCLMHPNSHVLGKSELGEGCILHIGAVVGADGPGHTILGRQNVIGHHAVVGVKCQDLKYKVLGFFSICFFLLYVWT</sequence>
<dbReference type="GO" id="GO:0008610">
    <property type="term" value="P:lipid biosynthetic process"/>
    <property type="evidence" value="ECO:0007669"/>
    <property type="project" value="InterPro"/>
</dbReference>